<evidence type="ECO:0000256" key="1">
    <source>
        <dbReference type="SAM" id="SignalP"/>
    </source>
</evidence>
<organism evidence="2 3">
    <name type="scientific">Diabrotica balteata</name>
    <name type="common">Banded cucumber beetle</name>
    <dbReference type="NCBI Taxonomy" id="107213"/>
    <lineage>
        <taxon>Eukaryota</taxon>
        <taxon>Metazoa</taxon>
        <taxon>Ecdysozoa</taxon>
        <taxon>Arthropoda</taxon>
        <taxon>Hexapoda</taxon>
        <taxon>Insecta</taxon>
        <taxon>Pterygota</taxon>
        <taxon>Neoptera</taxon>
        <taxon>Endopterygota</taxon>
        <taxon>Coleoptera</taxon>
        <taxon>Polyphaga</taxon>
        <taxon>Cucujiformia</taxon>
        <taxon>Chrysomeloidea</taxon>
        <taxon>Chrysomelidae</taxon>
        <taxon>Galerucinae</taxon>
        <taxon>Diabroticina</taxon>
        <taxon>Diabroticites</taxon>
        <taxon>Diabrotica</taxon>
    </lineage>
</organism>
<sequence>MKRFIFLAFLVCGAMASLTEKQQQHMHSIHTMCVSEIGVSEDVIDKARSGDFVQDAKLKCFMKCYFDKIGVVSENV</sequence>
<dbReference type="GO" id="GO:0005549">
    <property type="term" value="F:odorant binding"/>
    <property type="evidence" value="ECO:0007669"/>
    <property type="project" value="InterPro"/>
</dbReference>
<feature type="chain" id="PRO_5040389295" evidence="1">
    <location>
        <begin position="17"/>
        <end position="76"/>
    </location>
</feature>
<name>A0A9N9XDI8_DIABA</name>
<dbReference type="AlphaFoldDB" id="A0A9N9XDI8"/>
<dbReference type="SUPFAM" id="SSF47565">
    <property type="entry name" value="Insect pheromone/odorant-binding proteins"/>
    <property type="match status" value="1"/>
</dbReference>
<dbReference type="Gene3D" id="1.10.238.20">
    <property type="entry name" value="Pheromone/general odorant binding protein domain"/>
    <property type="match status" value="1"/>
</dbReference>
<dbReference type="Proteomes" id="UP001153709">
    <property type="component" value="Chromosome 5"/>
</dbReference>
<reference evidence="2" key="1">
    <citation type="submission" date="2022-01" db="EMBL/GenBank/DDBJ databases">
        <authorList>
            <person name="King R."/>
        </authorList>
    </citation>
    <scope>NUCLEOTIDE SEQUENCE</scope>
</reference>
<gene>
    <name evidence="2" type="ORF">DIABBA_LOCUS8246</name>
</gene>
<dbReference type="OrthoDB" id="6601693at2759"/>
<evidence type="ECO:0000313" key="3">
    <source>
        <dbReference type="Proteomes" id="UP001153709"/>
    </source>
</evidence>
<evidence type="ECO:0000313" key="2">
    <source>
        <dbReference type="EMBL" id="CAG9834999.1"/>
    </source>
</evidence>
<feature type="signal peptide" evidence="1">
    <location>
        <begin position="1"/>
        <end position="16"/>
    </location>
</feature>
<protein>
    <submittedName>
        <fullName evidence="2">Uncharacterized protein</fullName>
    </submittedName>
</protein>
<accession>A0A9N9XDI8</accession>
<keyword evidence="3" id="KW-1185">Reference proteome</keyword>
<dbReference type="Pfam" id="PF01395">
    <property type="entry name" value="PBP_GOBP"/>
    <property type="match status" value="1"/>
</dbReference>
<dbReference type="CDD" id="cd23992">
    <property type="entry name" value="PBP_GOBP"/>
    <property type="match status" value="1"/>
</dbReference>
<dbReference type="EMBL" id="OU898280">
    <property type="protein sequence ID" value="CAG9834999.1"/>
    <property type="molecule type" value="Genomic_DNA"/>
</dbReference>
<keyword evidence="1" id="KW-0732">Signal</keyword>
<dbReference type="InterPro" id="IPR006170">
    <property type="entry name" value="PBP/GOBP"/>
</dbReference>
<dbReference type="InterPro" id="IPR036728">
    <property type="entry name" value="PBP_GOBP_sf"/>
</dbReference>
<proteinExistence type="predicted"/>